<accession>A0A7J8G328</accession>
<evidence type="ECO:0000256" key="1">
    <source>
        <dbReference type="ARBA" id="ARBA00001923"/>
    </source>
</evidence>
<evidence type="ECO:0000256" key="8">
    <source>
        <dbReference type="PROSITE-ProRule" id="PRU01355"/>
    </source>
</evidence>
<evidence type="ECO:0000256" key="10">
    <source>
        <dbReference type="SAM" id="SignalP"/>
    </source>
</evidence>
<evidence type="ECO:0000256" key="9">
    <source>
        <dbReference type="SAM" id="MobiDB-lite"/>
    </source>
</evidence>
<evidence type="ECO:0000256" key="6">
    <source>
        <dbReference type="PIRSR" id="PIRSR601548-10"/>
    </source>
</evidence>
<dbReference type="EMBL" id="JACASE010000006">
    <property type="protein sequence ID" value="KAF6454433.1"/>
    <property type="molecule type" value="Genomic_DNA"/>
</dbReference>
<dbReference type="GO" id="GO:0006508">
    <property type="term" value="P:proteolysis"/>
    <property type="evidence" value="ECO:0007669"/>
    <property type="project" value="InterPro"/>
</dbReference>
<name>A0A7J8G328_ROUAE</name>
<evidence type="ECO:0000256" key="5">
    <source>
        <dbReference type="ARBA" id="ARBA00023180"/>
    </source>
</evidence>
<dbReference type="Pfam" id="PF01401">
    <property type="entry name" value="Peptidase_M2"/>
    <property type="match status" value="1"/>
</dbReference>
<comment type="caution">
    <text evidence="8">Lacks conserved residue(s) required for the propagation of feature annotation.</text>
</comment>
<dbReference type="GO" id="GO:0005886">
    <property type="term" value="C:plasma membrane"/>
    <property type="evidence" value="ECO:0007669"/>
    <property type="project" value="TreeGrafter"/>
</dbReference>
<dbReference type="GO" id="GO:0003084">
    <property type="term" value="P:positive regulation of systemic arterial blood pressure"/>
    <property type="evidence" value="ECO:0007669"/>
    <property type="project" value="TreeGrafter"/>
</dbReference>
<keyword evidence="4 7" id="KW-1015">Disulfide bond</keyword>
<dbReference type="GO" id="GO:0008237">
    <property type="term" value="F:metallopeptidase activity"/>
    <property type="evidence" value="ECO:0007669"/>
    <property type="project" value="InterPro"/>
</dbReference>
<protein>
    <submittedName>
        <fullName evidence="11">Uncharacterized protein</fullName>
    </submittedName>
</protein>
<evidence type="ECO:0000256" key="7">
    <source>
        <dbReference type="PIRSR" id="PIRSR601548-4"/>
    </source>
</evidence>
<comment type="similarity">
    <text evidence="2 8">Belongs to the peptidase M2 family.</text>
</comment>
<dbReference type="PANTHER" id="PTHR10514:SF41">
    <property type="entry name" value="ANGIOTENSIN-CONVERTING ENZYME-LIKE PROTEIN ACE3"/>
    <property type="match status" value="1"/>
</dbReference>
<proteinExistence type="inferred from homology"/>
<organism evidence="11 12">
    <name type="scientific">Rousettus aegyptiacus</name>
    <name type="common">Egyptian fruit bat</name>
    <name type="synonym">Pteropus aegyptiacus</name>
    <dbReference type="NCBI Taxonomy" id="9407"/>
    <lineage>
        <taxon>Eukaryota</taxon>
        <taxon>Metazoa</taxon>
        <taxon>Chordata</taxon>
        <taxon>Craniata</taxon>
        <taxon>Vertebrata</taxon>
        <taxon>Euteleostomi</taxon>
        <taxon>Mammalia</taxon>
        <taxon>Eutheria</taxon>
        <taxon>Laurasiatheria</taxon>
        <taxon>Chiroptera</taxon>
        <taxon>Yinpterochiroptera</taxon>
        <taxon>Pteropodoidea</taxon>
        <taxon>Pteropodidae</taxon>
        <taxon>Rousettinae</taxon>
        <taxon>Rousettus</taxon>
    </lineage>
</organism>
<evidence type="ECO:0000256" key="3">
    <source>
        <dbReference type="ARBA" id="ARBA00022729"/>
    </source>
</evidence>
<feature type="chain" id="PRO_5029773888" evidence="10">
    <location>
        <begin position="22"/>
        <end position="223"/>
    </location>
</feature>
<dbReference type="GO" id="GO:0008241">
    <property type="term" value="F:peptidyl-dipeptidase activity"/>
    <property type="evidence" value="ECO:0007669"/>
    <property type="project" value="InterPro"/>
</dbReference>
<dbReference type="PROSITE" id="PS52011">
    <property type="entry name" value="PEPTIDASE_M2"/>
    <property type="match status" value="1"/>
</dbReference>
<dbReference type="SUPFAM" id="SSF55486">
    <property type="entry name" value="Metalloproteases ('zincins'), catalytic domain"/>
    <property type="match status" value="1"/>
</dbReference>
<evidence type="ECO:0000256" key="4">
    <source>
        <dbReference type="ARBA" id="ARBA00023157"/>
    </source>
</evidence>
<gene>
    <name evidence="11" type="ORF">HJG63_000150</name>
</gene>
<evidence type="ECO:0000256" key="2">
    <source>
        <dbReference type="ARBA" id="ARBA00008139"/>
    </source>
</evidence>
<keyword evidence="12" id="KW-1185">Reference proteome</keyword>
<keyword evidence="5 6" id="KW-0325">Glycoprotein</keyword>
<dbReference type="InterPro" id="IPR001548">
    <property type="entry name" value="Peptidase_M2"/>
</dbReference>
<dbReference type="AlphaFoldDB" id="A0A7J8G328"/>
<sequence>MGTRWTCHGPSLLVLFCYGQLLPWLRTEGYQSSGKLYHETVAKEFLQFYEHTAQVVWNQFMEATWNYVTNITKKNRNEMLHKDTEKSQHMLYFGTRARLFKNASFQDPSIKRMLSKLQNIDKAALPKDELREYNKILAYMEKTYSTAQVCLNEGPCMPLEPDLEEVMATSRDNSAPKEATFAAFPSPSHSGQRGPIRHCGSEWQRHSQPRTPSLSPGLQQKSH</sequence>
<evidence type="ECO:0000313" key="11">
    <source>
        <dbReference type="EMBL" id="KAF6454433.1"/>
    </source>
</evidence>
<keyword evidence="3 10" id="KW-0732">Signal</keyword>
<dbReference type="Proteomes" id="UP000593571">
    <property type="component" value="Unassembled WGS sequence"/>
</dbReference>
<feature type="region of interest" description="Disordered" evidence="9">
    <location>
        <begin position="172"/>
        <end position="223"/>
    </location>
</feature>
<feature type="glycosylation site" description="N-linked (GlcNAc...) asparagine" evidence="6">
    <location>
        <position position="70"/>
    </location>
</feature>
<comment type="cofactor">
    <cofactor evidence="1">
        <name>chloride</name>
        <dbReference type="ChEBI" id="CHEBI:17996"/>
    </cofactor>
</comment>
<reference evidence="11 12" key="1">
    <citation type="journal article" date="2020" name="Nature">
        <title>Six reference-quality genomes reveal evolution of bat adaptations.</title>
        <authorList>
            <person name="Jebb D."/>
            <person name="Huang Z."/>
            <person name="Pippel M."/>
            <person name="Hughes G.M."/>
            <person name="Lavrichenko K."/>
            <person name="Devanna P."/>
            <person name="Winkler S."/>
            <person name="Jermiin L.S."/>
            <person name="Skirmuntt E.C."/>
            <person name="Katzourakis A."/>
            <person name="Burkitt-Gray L."/>
            <person name="Ray D.A."/>
            <person name="Sullivan K.A.M."/>
            <person name="Roscito J.G."/>
            <person name="Kirilenko B.M."/>
            <person name="Davalos L.M."/>
            <person name="Corthals A.P."/>
            <person name="Power M.L."/>
            <person name="Jones G."/>
            <person name="Ransome R.D."/>
            <person name="Dechmann D.K.N."/>
            <person name="Locatelli A.G."/>
            <person name="Puechmaille S.J."/>
            <person name="Fedrigo O."/>
            <person name="Jarvis E.D."/>
            <person name="Hiller M."/>
            <person name="Vernes S.C."/>
            <person name="Myers E.W."/>
            <person name="Teeling E.C."/>
        </authorList>
    </citation>
    <scope>NUCLEOTIDE SEQUENCE [LARGE SCALE GENOMIC DNA]</scope>
    <source>
        <strain evidence="11">MRouAeg1</strain>
        <tissue evidence="11">Muscle</tissue>
    </source>
</reference>
<comment type="caution">
    <text evidence="11">The sequence shown here is derived from an EMBL/GenBank/DDBJ whole genome shotgun (WGS) entry which is preliminary data.</text>
</comment>
<feature type="signal peptide" evidence="10">
    <location>
        <begin position="1"/>
        <end position="21"/>
    </location>
</feature>
<dbReference type="GO" id="GO:0003081">
    <property type="term" value="P:regulation of systemic arterial blood pressure by renin-angiotensin"/>
    <property type="evidence" value="ECO:0007669"/>
    <property type="project" value="TreeGrafter"/>
</dbReference>
<dbReference type="PANTHER" id="PTHR10514">
    <property type="entry name" value="ANGIOTENSIN-CONVERTING ENZYME"/>
    <property type="match status" value="1"/>
</dbReference>
<feature type="compositionally biased region" description="Polar residues" evidence="9">
    <location>
        <begin position="209"/>
        <end position="223"/>
    </location>
</feature>
<feature type="disulfide bond" evidence="7">
    <location>
        <begin position="150"/>
        <end position="156"/>
    </location>
</feature>
<evidence type="ECO:0000313" key="12">
    <source>
        <dbReference type="Proteomes" id="UP000593571"/>
    </source>
</evidence>